<dbReference type="AlphaFoldDB" id="A0A3N7FHJ7"/>
<dbReference type="InParanoid" id="A0A3N7FHJ7"/>
<keyword evidence="2" id="KW-1185">Reference proteome</keyword>
<dbReference type="Proteomes" id="UP000006729">
    <property type="component" value="Chromosome 2"/>
</dbReference>
<proteinExistence type="predicted"/>
<evidence type="ECO:0000313" key="2">
    <source>
        <dbReference type="Proteomes" id="UP000006729"/>
    </source>
</evidence>
<dbReference type="EMBL" id="CM009291">
    <property type="protein sequence ID" value="RQO86531.1"/>
    <property type="molecule type" value="Genomic_DNA"/>
</dbReference>
<evidence type="ECO:0000313" key="1">
    <source>
        <dbReference type="EMBL" id="RQO86531.1"/>
    </source>
</evidence>
<sequence length="33" mass="3662">MMSSVSQVSSCHICCHNFLSCPHEKNAKLLILT</sequence>
<gene>
    <name evidence="1" type="ORF">POPTR_002G050033</name>
</gene>
<organism evidence="1 2">
    <name type="scientific">Populus trichocarpa</name>
    <name type="common">Western balsam poplar</name>
    <name type="synonym">Populus balsamifera subsp. trichocarpa</name>
    <dbReference type="NCBI Taxonomy" id="3694"/>
    <lineage>
        <taxon>Eukaryota</taxon>
        <taxon>Viridiplantae</taxon>
        <taxon>Streptophyta</taxon>
        <taxon>Embryophyta</taxon>
        <taxon>Tracheophyta</taxon>
        <taxon>Spermatophyta</taxon>
        <taxon>Magnoliopsida</taxon>
        <taxon>eudicotyledons</taxon>
        <taxon>Gunneridae</taxon>
        <taxon>Pentapetalae</taxon>
        <taxon>rosids</taxon>
        <taxon>fabids</taxon>
        <taxon>Malpighiales</taxon>
        <taxon>Salicaceae</taxon>
        <taxon>Saliceae</taxon>
        <taxon>Populus</taxon>
    </lineage>
</organism>
<name>A0A3N7FHJ7_POPTR</name>
<accession>A0A3N7FHJ7</accession>
<reference evidence="1 2" key="1">
    <citation type="journal article" date="2006" name="Science">
        <title>The genome of black cottonwood, Populus trichocarpa (Torr. &amp; Gray).</title>
        <authorList>
            <person name="Tuskan G.A."/>
            <person name="Difazio S."/>
            <person name="Jansson S."/>
            <person name="Bohlmann J."/>
            <person name="Grigoriev I."/>
            <person name="Hellsten U."/>
            <person name="Putnam N."/>
            <person name="Ralph S."/>
            <person name="Rombauts S."/>
            <person name="Salamov A."/>
            <person name="Schein J."/>
            <person name="Sterck L."/>
            <person name="Aerts A."/>
            <person name="Bhalerao R.R."/>
            <person name="Bhalerao R.P."/>
            <person name="Blaudez D."/>
            <person name="Boerjan W."/>
            <person name="Brun A."/>
            <person name="Brunner A."/>
            <person name="Busov V."/>
            <person name="Campbell M."/>
            <person name="Carlson J."/>
            <person name="Chalot M."/>
            <person name="Chapman J."/>
            <person name="Chen G.L."/>
            <person name="Cooper D."/>
            <person name="Coutinho P.M."/>
            <person name="Couturier J."/>
            <person name="Covert S."/>
            <person name="Cronk Q."/>
            <person name="Cunningham R."/>
            <person name="Davis J."/>
            <person name="Degroeve S."/>
            <person name="Dejardin A."/>
            <person name="Depamphilis C."/>
            <person name="Detter J."/>
            <person name="Dirks B."/>
            <person name="Dubchak I."/>
            <person name="Duplessis S."/>
            <person name="Ehlting J."/>
            <person name="Ellis B."/>
            <person name="Gendler K."/>
            <person name="Goodstein D."/>
            <person name="Gribskov M."/>
            <person name="Grimwood J."/>
            <person name="Groover A."/>
            <person name="Gunter L."/>
            <person name="Hamberger B."/>
            <person name="Heinze B."/>
            <person name="Helariutta Y."/>
            <person name="Henrissat B."/>
            <person name="Holligan D."/>
            <person name="Holt R."/>
            <person name="Huang W."/>
            <person name="Islam-Faridi N."/>
            <person name="Jones S."/>
            <person name="Jones-Rhoades M."/>
            <person name="Jorgensen R."/>
            <person name="Joshi C."/>
            <person name="Kangasjarvi J."/>
            <person name="Karlsson J."/>
            <person name="Kelleher C."/>
            <person name="Kirkpatrick R."/>
            <person name="Kirst M."/>
            <person name="Kohler A."/>
            <person name="Kalluri U."/>
            <person name="Larimer F."/>
            <person name="Leebens-Mack J."/>
            <person name="Leple J.C."/>
            <person name="Locascio P."/>
            <person name="Lou Y."/>
            <person name="Lucas S."/>
            <person name="Martin F."/>
            <person name="Montanini B."/>
            <person name="Napoli C."/>
            <person name="Nelson D.R."/>
            <person name="Nelson C."/>
            <person name="Nieminen K."/>
            <person name="Nilsson O."/>
            <person name="Pereda V."/>
            <person name="Peter G."/>
            <person name="Philippe R."/>
            <person name="Pilate G."/>
            <person name="Poliakov A."/>
            <person name="Razumovskaya J."/>
            <person name="Richardson P."/>
            <person name="Rinaldi C."/>
            <person name="Ritland K."/>
            <person name="Rouze P."/>
            <person name="Ryaboy D."/>
            <person name="Schmutz J."/>
            <person name="Schrader J."/>
            <person name="Segerman B."/>
            <person name="Shin H."/>
            <person name="Siddiqui A."/>
            <person name="Sterky F."/>
            <person name="Terry A."/>
            <person name="Tsai C.J."/>
            <person name="Uberbacher E."/>
            <person name="Unneberg P."/>
            <person name="Vahala J."/>
            <person name="Wall K."/>
            <person name="Wessler S."/>
            <person name="Yang G."/>
            <person name="Yin T."/>
            <person name="Douglas C."/>
            <person name="Marra M."/>
            <person name="Sandberg G."/>
            <person name="Van de Peer Y."/>
            <person name="Rokhsar D."/>
        </authorList>
    </citation>
    <scope>NUCLEOTIDE SEQUENCE [LARGE SCALE GENOMIC DNA]</scope>
    <source>
        <strain evidence="2">cv. Nisqually</strain>
    </source>
</reference>
<protein>
    <submittedName>
        <fullName evidence="1">Uncharacterized protein</fullName>
    </submittedName>
</protein>